<evidence type="ECO:0000313" key="2">
    <source>
        <dbReference type="Proteomes" id="UP001529510"/>
    </source>
</evidence>
<name>A0ABD0Q0Z1_CIRMR</name>
<proteinExistence type="predicted"/>
<dbReference type="PANTHER" id="PTHR12702">
    <property type="entry name" value="SEC15"/>
    <property type="match status" value="1"/>
</dbReference>
<reference evidence="1 2" key="1">
    <citation type="submission" date="2024-05" db="EMBL/GenBank/DDBJ databases">
        <title>Genome sequencing and assembly of Indian major carp, Cirrhinus mrigala (Hamilton, 1822).</title>
        <authorList>
            <person name="Mohindra V."/>
            <person name="Chowdhury L.M."/>
            <person name="Lal K."/>
            <person name="Jena J.K."/>
        </authorList>
    </citation>
    <scope>NUCLEOTIDE SEQUENCE [LARGE SCALE GENOMIC DNA]</scope>
    <source>
        <strain evidence="1">CM1030</strain>
        <tissue evidence="1">Blood</tissue>
    </source>
</reference>
<dbReference type="EMBL" id="JAMKFB020000012">
    <property type="protein sequence ID" value="KAL0179963.1"/>
    <property type="molecule type" value="Genomic_DNA"/>
</dbReference>
<dbReference type="InterPro" id="IPR007225">
    <property type="entry name" value="EXOC6/Sec15"/>
</dbReference>
<keyword evidence="2" id="KW-1185">Reference proteome</keyword>
<dbReference type="Proteomes" id="UP001529510">
    <property type="component" value="Unassembled WGS sequence"/>
</dbReference>
<gene>
    <name evidence="1" type="ORF">M9458_025405</name>
</gene>
<evidence type="ECO:0000313" key="1">
    <source>
        <dbReference type="EMBL" id="KAL0179963.1"/>
    </source>
</evidence>
<sequence>FFVVEDHILHATQGLVTRAFTDELWNMALSKIIAVLRTHSVSPALTRNRPEHCGGCT</sequence>
<dbReference type="PANTHER" id="PTHR12702:SF2">
    <property type="entry name" value="EXOCYST COMPLEX COMPONENT 6"/>
    <property type="match status" value="1"/>
</dbReference>
<dbReference type="AlphaFoldDB" id="A0ABD0Q0Z1"/>
<protein>
    <submittedName>
        <fullName evidence="1">Uncharacterized protein</fullName>
    </submittedName>
</protein>
<accession>A0ABD0Q0Z1</accession>
<feature type="non-terminal residue" evidence="1">
    <location>
        <position position="1"/>
    </location>
</feature>
<organism evidence="1 2">
    <name type="scientific">Cirrhinus mrigala</name>
    <name type="common">Mrigala</name>
    <dbReference type="NCBI Taxonomy" id="683832"/>
    <lineage>
        <taxon>Eukaryota</taxon>
        <taxon>Metazoa</taxon>
        <taxon>Chordata</taxon>
        <taxon>Craniata</taxon>
        <taxon>Vertebrata</taxon>
        <taxon>Euteleostomi</taxon>
        <taxon>Actinopterygii</taxon>
        <taxon>Neopterygii</taxon>
        <taxon>Teleostei</taxon>
        <taxon>Ostariophysi</taxon>
        <taxon>Cypriniformes</taxon>
        <taxon>Cyprinidae</taxon>
        <taxon>Labeoninae</taxon>
        <taxon>Labeonini</taxon>
        <taxon>Cirrhinus</taxon>
    </lineage>
</organism>
<comment type="caution">
    <text evidence="1">The sequence shown here is derived from an EMBL/GenBank/DDBJ whole genome shotgun (WGS) entry which is preliminary data.</text>
</comment>